<name>A0A9P6SZW1_9FUNG</name>
<keyword evidence="2" id="KW-1185">Reference proteome</keyword>
<dbReference type="Proteomes" id="UP000703661">
    <property type="component" value="Unassembled WGS sequence"/>
</dbReference>
<organism evidence="1 2">
    <name type="scientific">Entomortierella chlamydospora</name>
    <dbReference type="NCBI Taxonomy" id="101097"/>
    <lineage>
        <taxon>Eukaryota</taxon>
        <taxon>Fungi</taxon>
        <taxon>Fungi incertae sedis</taxon>
        <taxon>Mucoromycota</taxon>
        <taxon>Mortierellomycotina</taxon>
        <taxon>Mortierellomycetes</taxon>
        <taxon>Mortierellales</taxon>
        <taxon>Mortierellaceae</taxon>
        <taxon>Entomortierella</taxon>
    </lineage>
</organism>
<evidence type="ECO:0000313" key="2">
    <source>
        <dbReference type="Proteomes" id="UP000703661"/>
    </source>
</evidence>
<reference evidence="1" key="1">
    <citation type="journal article" date="2020" name="Fungal Divers.">
        <title>Resolving the Mortierellaceae phylogeny through synthesis of multi-gene phylogenetics and phylogenomics.</title>
        <authorList>
            <person name="Vandepol N."/>
            <person name="Liber J."/>
            <person name="Desiro A."/>
            <person name="Na H."/>
            <person name="Kennedy M."/>
            <person name="Barry K."/>
            <person name="Grigoriev I.V."/>
            <person name="Miller A.N."/>
            <person name="O'Donnell K."/>
            <person name="Stajich J.E."/>
            <person name="Bonito G."/>
        </authorList>
    </citation>
    <scope>NUCLEOTIDE SEQUENCE</scope>
    <source>
        <strain evidence="1">NRRL 2769</strain>
    </source>
</reference>
<sequence length="308" mass="35049">MATINDDVILAVLACCDVVTVAKCRSISKRFKHIIDEELALDNADFSTLTFRQRRNIKDSVMTPKFTHIFRRASYVNLNGTGIGHYGAMKLVTDYTKELHVERCPRVDIERLIQAIAGDRWLSYDLDPVCLYVKSRETRGSYNYLTVIKPLSDYNWAVVMMSNDCPCQYVKIEEYQEPELNVAFCHACNKAVEEYTFKLTCNRCGFVTCKECQAVACVTPSCAVFCKGCVTEVKCSLCHNEWCMWCRNVWVFQCYGCEANVCGECQPSHLKCSKGQYHEYCSQCAGAMADKHGHWCCDAGEFSIEPTR</sequence>
<comment type="caution">
    <text evidence="1">The sequence shown here is derived from an EMBL/GenBank/DDBJ whole genome shotgun (WGS) entry which is preliminary data.</text>
</comment>
<gene>
    <name evidence="1" type="ORF">BGZ80_010239</name>
</gene>
<proteinExistence type="predicted"/>
<protein>
    <recommendedName>
        <fullName evidence="3">F-box domain-containing protein</fullName>
    </recommendedName>
</protein>
<evidence type="ECO:0000313" key="1">
    <source>
        <dbReference type="EMBL" id="KAG0014765.1"/>
    </source>
</evidence>
<evidence type="ECO:0008006" key="3">
    <source>
        <dbReference type="Google" id="ProtNLM"/>
    </source>
</evidence>
<accession>A0A9P6SZW1</accession>
<dbReference type="EMBL" id="JAAAID010000693">
    <property type="protein sequence ID" value="KAG0014765.1"/>
    <property type="molecule type" value="Genomic_DNA"/>
</dbReference>
<dbReference type="AlphaFoldDB" id="A0A9P6SZW1"/>